<dbReference type="RefSeq" id="WP_308347088.1">
    <property type="nucleotide sequence ID" value="NZ_CP129971.1"/>
</dbReference>
<protein>
    <submittedName>
        <fullName evidence="4">Outer membrane beta-barrel protein</fullName>
    </submittedName>
</protein>
<keyword evidence="1 2" id="KW-0732">Signal</keyword>
<dbReference type="Proteomes" id="UP001230496">
    <property type="component" value="Chromosome"/>
</dbReference>
<feature type="domain" description="Outer membrane protein beta-barrel" evidence="3">
    <location>
        <begin position="6"/>
        <end position="170"/>
    </location>
</feature>
<keyword evidence="5" id="KW-1185">Reference proteome</keyword>
<feature type="signal peptide" evidence="2">
    <location>
        <begin position="1"/>
        <end position="19"/>
    </location>
</feature>
<evidence type="ECO:0000313" key="4">
    <source>
        <dbReference type="EMBL" id="WMN10703.1"/>
    </source>
</evidence>
<sequence>MKSKLLVLFILLSVQQAYSQIGTGSTLIGGSLQFQSLERFNTQELRLLPNVQYFISDNISIGGNLGFVTERNNLGQDTYTRTNTFVFGPEARYYIDLGENVHFYGAASLGFGFGGSTFIDGNDRTDTEDTSTLNFGVNPGILFTPGSKVGFNFELNLISFGRNSSTPAGANTSTVFNGFTFGTNTFTPTFGLYYIIGN</sequence>
<proteinExistence type="predicted"/>
<gene>
    <name evidence="4" type="ORF">QYS49_35720</name>
</gene>
<feature type="chain" id="PRO_5041248054" evidence="2">
    <location>
        <begin position="20"/>
        <end position="198"/>
    </location>
</feature>
<name>A0AA51N8V8_9BACT</name>
<accession>A0AA51N8V8</accession>
<evidence type="ECO:0000313" key="5">
    <source>
        <dbReference type="Proteomes" id="UP001230496"/>
    </source>
</evidence>
<dbReference type="Pfam" id="PF13505">
    <property type="entry name" value="OMP_b-brl"/>
    <property type="match status" value="1"/>
</dbReference>
<evidence type="ECO:0000256" key="2">
    <source>
        <dbReference type="SAM" id="SignalP"/>
    </source>
</evidence>
<reference evidence="4 5" key="1">
    <citation type="submission" date="2023-08" db="EMBL/GenBank/DDBJ databases">
        <title>Comparative genomics and taxonomic characterization of three novel marine species of genus Marivirga.</title>
        <authorList>
            <person name="Muhammad N."/>
            <person name="Kim S.-G."/>
        </authorList>
    </citation>
    <scope>NUCLEOTIDE SEQUENCE [LARGE SCALE GENOMIC DNA]</scope>
    <source>
        <strain evidence="4 5">BDSF4-3</strain>
    </source>
</reference>
<organism evidence="4 5">
    <name type="scientific">Marivirga salinarum</name>
    <dbReference type="NCBI Taxonomy" id="3059078"/>
    <lineage>
        <taxon>Bacteria</taxon>
        <taxon>Pseudomonadati</taxon>
        <taxon>Bacteroidota</taxon>
        <taxon>Cytophagia</taxon>
        <taxon>Cytophagales</taxon>
        <taxon>Marivirgaceae</taxon>
        <taxon>Marivirga</taxon>
    </lineage>
</organism>
<dbReference type="AlphaFoldDB" id="A0AA51N8V8"/>
<evidence type="ECO:0000259" key="3">
    <source>
        <dbReference type="Pfam" id="PF13505"/>
    </source>
</evidence>
<dbReference type="InterPro" id="IPR027385">
    <property type="entry name" value="Beta-barrel_OMP"/>
</dbReference>
<dbReference type="KEGG" id="msaa:QYS49_35720"/>
<dbReference type="EMBL" id="CP129971">
    <property type="protein sequence ID" value="WMN10703.1"/>
    <property type="molecule type" value="Genomic_DNA"/>
</dbReference>
<evidence type="ECO:0000256" key="1">
    <source>
        <dbReference type="ARBA" id="ARBA00022729"/>
    </source>
</evidence>